<comment type="caution">
    <text evidence="1">The sequence shown here is derived from an EMBL/GenBank/DDBJ whole genome shotgun (WGS) entry which is preliminary data.</text>
</comment>
<accession>A0A3A1YGL6</accession>
<dbReference type="EMBL" id="NRJG01000110">
    <property type="protein sequence ID" value="RIY36409.1"/>
    <property type="molecule type" value="Genomic_DNA"/>
</dbReference>
<dbReference type="Proteomes" id="UP000265916">
    <property type="component" value="Unassembled WGS sequence"/>
</dbReference>
<proteinExistence type="predicted"/>
<evidence type="ECO:0000313" key="1">
    <source>
        <dbReference type="EMBL" id="RIY36409.1"/>
    </source>
</evidence>
<gene>
    <name evidence="1" type="ORF">CKF58_05965</name>
</gene>
<evidence type="ECO:0000313" key="2">
    <source>
        <dbReference type="Proteomes" id="UP000265916"/>
    </source>
</evidence>
<sequence length="90" mass="10407">MVNMPRLSIVETQLIPIIVSIGISSMRKKTCLNRGLENKFVMTYHVLKIIKQNAEVNREEKQSDTSQILKDTTKKVIHHIEIMYLKNNVA</sequence>
<keyword evidence="2" id="KW-1185">Reference proteome</keyword>
<protein>
    <submittedName>
        <fullName evidence="1">Uncharacterized protein</fullName>
    </submittedName>
</protein>
<name>A0A3A1YGL6_9GAMM</name>
<dbReference type="AlphaFoldDB" id="A0A3A1YGL6"/>
<organism evidence="1 2">
    <name type="scientific">Psittacicella hinzii</name>
    <dbReference type="NCBI Taxonomy" id="2028575"/>
    <lineage>
        <taxon>Bacteria</taxon>
        <taxon>Pseudomonadati</taxon>
        <taxon>Pseudomonadota</taxon>
        <taxon>Gammaproteobacteria</taxon>
        <taxon>Pasteurellales</taxon>
        <taxon>Psittacicellaceae</taxon>
        <taxon>Psittacicella</taxon>
    </lineage>
</organism>
<reference evidence="1 2" key="1">
    <citation type="submission" date="2017-08" db="EMBL/GenBank/DDBJ databases">
        <title>Reclassification of Bisgaard taxon 37 and 44.</title>
        <authorList>
            <person name="Christensen H."/>
        </authorList>
    </citation>
    <scope>NUCLEOTIDE SEQUENCE [LARGE SCALE GENOMIC DNA]</scope>
    <source>
        <strain evidence="1 2">111</strain>
    </source>
</reference>